<evidence type="ECO:0000313" key="4">
    <source>
        <dbReference type="EMBL" id="KAH9585640.1"/>
    </source>
</evidence>
<keyword evidence="5" id="KW-1185">Reference proteome</keyword>
<accession>A0A922ISN0</accession>
<dbReference type="PANTHER" id="PTHR24033">
    <property type="entry name" value="EGF-LIKE DOMAIN-CONTAINING PROTEIN"/>
    <property type="match status" value="1"/>
</dbReference>
<evidence type="ECO:0000313" key="5">
    <source>
        <dbReference type="Proteomes" id="UP000471633"/>
    </source>
</evidence>
<dbReference type="SMART" id="SM00181">
    <property type="entry name" value="EGF"/>
    <property type="match status" value="3"/>
</dbReference>
<dbReference type="SUPFAM" id="SSF57196">
    <property type="entry name" value="EGF/Laminin"/>
    <property type="match status" value="2"/>
</dbReference>
<keyword evidence="1" id="KW-0245">EGF-like domain</keyword>
<dbReference type="KEGG" id="shx:MS3_00006824"/>
<feature type="domain" description="EGF-like" evidence="3">
    <location>
        <begin position="309"/>
        <end position="352"/>
    </location>
</feature>
<keyword evidence="2" id="KW-1133">Transmembrane helix</keyword>
<keyword evidence="1" id="KW-1015">Disulfide bond</keyword>
<dbReference type="RefSeq" id="XP_012801319.2">
    <property type="nucleotide sequence ID" value="XM_012945865.2"/>
</dbReference>
<protein>
    <recommendedName>
        <fullName evidence="3">EGF-like domain-containing protein</fullName>
    </recommendedName>
</protein>
<dbReference type="PROSITE" id="PS00022">
    <property type="entry name" value="EGF_1"/>
    <property type="match status" value="2"/>
</dbReference>
<reference evidence="4" key="1">
    <citation type="journal article" date="2012" name="Nat. Genet.">
        <title>Whole-genome sequence of Schistosoma haematobium.</title>
        <authorList>
            <person name="Young N.D."/>
            <person name="Jex A.R."/>
            <person name="Li B."/>
            <person name="Liu S."/>
            <person name="Yang L."/>
            <person name="Xiong Z."/>
            <person name="Li Y."/>
            <person name="Cantacessi C."/>
            <person name="Hall R.S."/>
            <person name="Xu X."/>
            <person name="Chen F."/>
            <person name="Wu X."/>
            <person name="Zerlotini A."/>
            <person name="Oliveira G."/>
            <person name="Hofmann A."/>
            <person name="Zhang G."/>
            <person name="Fang X."/>
            <person name="Kang Y."/>
            <person name="Campbell B.E."/>
            <person name="Loukas A."/>
            <person name="Ranganathan S."/>
            <person name="Rollinson D."/>
            <person name="Rinaldi G."/>
            <person name="Brindley P.J."/>
            <person name="Yang H."/>
            <person name="Wang J."/>
            <person name="Wang J."/>
            <person name="Gasser R.B."/>
        </authorList>
    </citation>
    <scope>NUCLEOTIDE SEQUENCE</scope>
</reference>
<dbReference type="PROSITE" id="PS50026">
    <property type="entry name" value="EGF_3"/>
    <property type="match status" value="2"/>
</dbReference>
<dbReference type="InterPro" id="IPR046465">
    <property type="entry name" value="BORCS6_C"/>
</dbReference>
<sequence>MSSLTLDCTTVFSDSVDYACETIGACIKSTYVLMAKCEELSKSMSQLEPLKKEIPLYFIYQEAWPASLAWKCSGTPMLKGQRVQFIEEATEVYYDTLMSGRFIEDRNLDIVIPPNSILKSKDYLNMLDLVIHTSGKNLGNPVVMRINCELMNNLKWVKEVYNRALSRNTKTFRAILDIIYRLGLCIREIDPHLNCPDVCRSKTHKFCKNKSYTVGFCGTYMNDLLRDAKIHYTEEKKVKELKRILKAWLLHVPVERRLPMEFFLHFINNKKLFLKVIEIQRQSALIAYCPCQAKYIYDRNSDTCSKVRRQHSCYSDSYCANGGTCVQNLEIDHLESGLFCQCPPAFKGTQCEYERNPCEDEVGCVPFSCVRDPRNLEYGSRCQCPTTHQHQTESEPRCVPISVCGEFNITSESKMRRQPCRNSGQCIQDTKNPTLYKCICSQGYTGDHCEIEPSPAIWSVWSAWSNCLWPDLNEICHKKPYRQQIRTCITNAIGQKCMGETKRITHIGCDLSVLHSKSEINVSQTKRENLINALKLCDLYSKQYVMPTSEYGLNQQLIIVEEADDWITTGFEDAPQLHLSESTVTDQSQSANWPTRQDYLLTTGWIYVTIIHIGTILFWIHYIHRWRTQRRD</sequence>
<proteinExistence type="predicted"/>
<feature type="domain" description="EGF-like" evidence="3">
    <location>
        <begin position="412"/>
        <end position="450"/>
    </location>
</feature>
<organism evidence="4 5">
    <name type="scientific">Schistosoma haematobium</name>
    <name type="common">Blood fluke</name>
    <dbReference type="NCBI Taxonomy" id="6185"/>
    <lineage>
        <taxon>Eukaryota</taxon>
        <taxon>Metazoa</taxon>
        <taxon>Spiralia</taxon>
        <taxon>Lophotrochozoa</taxon>
        <taxon>Platyhelminthes</taxon>
        <taxon>Trematoda</taxon>
        <taxon>Digenea</taxon>
        <taxon>Strigeidida</taxon>
        <taxon>Schistosomatoidea</taxon>
        <taxon>Schistosomatidae</taxon>
        <taxon>Schistosoma</taxon>
    </lineage>
</organism>
<evidence type="ECO:0000256" key="1">
    <source>
        <dbReference type="PROSITE-ProRule" id="PRU00076"/>
    </source>
</evidence>
<keyword evidence="2" id="KW-0812">Transmembrane</keyword>
<reference evidence="4" key="2">
    <citation type="journal article" date="2019" name="Gigascience">
        <title>High-quality Schistosoma haematobium genome achieved by single-molecule and long-range sequencing.</title>
        <authorList>
            <person name="Stroehlein A.J."/>
            <person name="Korhonen P.K."/>
            <person name="Chong T.M."/>
            <person name="Lim Y.L."/>
            <person name="Chan K.G."/>
            <person name="Webster B."/>
            <person name="Rollinson D."/>
            <person name="Brindley P.J."/>
            <person name="Gasser R.B."/>
            <person name="Young N.D."/>
        </authorList>
    </citation>
    <scope>NUCLEOTIDE SEQUENCE</scope>
</reference>
<dbReference type="InterPro" id="IPR000742">
    <property type="entry name" value="EGF"/>
</dbReference>
<dbReference type="PROSITE" id="PS01186">
    <property type="entry name" value="EGF_2"/>
    <property type="match status" value="1"/>
</dbReference>
<dbReference type="GeneID" id="24597219"/>
<dbReference type="Proteomes" id="UP000471633">
    <property type="component" value="Unassembled WGS sequence"/>
</dbReference>
<feature type="disulfide bond" evidence="1">
    <location>
        <begin position="342"/>
        <end position="351"/>
    </location>
</feature>
<evidence type="ECO:0000259" key="3">
    <source>
        <dbReference type="PROSITE" id="PS50026"/>
    </source>
</evidence>
<dbReference type="CTD" id="24597219"/>
<dbReference type="CDD" id="cd00054">
    <property type="entry name" value="EGF_CA"/>
    <property type="match status" value="1"/>
</dbReference>
<reference evidence="4" key="4">
    <citation type="journal article" date="2022" name="PLoS Pathog.">
        <title>Chromosome-level genome of Schistosoma haematobium underpins genome-wide explorations of molecular variation.</title>
        <authorList>
            <person name="Stroehlein A.J."/>
            <person name="Korhonen P.K."/>
            <person name="Lee V.V."/>
            <person name="Ralph S.A."/>
            <person name="Mentink-Kane M."/>
            <person name="You H."/>
            <person name="McManus D.P."/>
            <person name="Tchuente L.T."/>
            <person name="Stothard J.R."/>
            <person name="Kaur P."/>
            <person name="Dudchenko O."/>
            <person name="Aiden E.L."/>
            <person name="Yang B."/>
            <person name="Yang H."/>
            <person name="Emery A.M."/>
            <person name="Webster B.L."/>
            <person name="Brindley P.J."/>
            <person name="Rollinson D."/>
            <person name="Chang B.C.H."/>
            <person name="Gasser R.B."/>
            <person name="Young N.D."/>
        </authorList>
    </citation>
    <scope>NUCLEOTIDE SEQUENCE</scope>
</reference>
<gene>
    <name evidence="4" type="ORF">MS3_00006824</name>
</gene>
<evidence type="ECO:0000256" key="2">
    <source>
        <dbReference type="SAM" id="Phobius"/>
    </source>
</evidence>
<feature type="transmembrane region" description="Helical" evidence="2">
    <location>
        <begin position="604"/>
        <end position="623"/>
    </location>
</feature>
<dbReference type="InterPro" id="IPR051830">
    <property type="entry name" value="NOTCH_homolog"/>
</dbReference>
<keyword evidence="2" id="KW-0472">Membrane</keyword>
<reference evidence="4" key="3">
    <citation type="submission" date="2021-06" db="EMBL/GenBank/DDBJ databases">
        <title>Chromosome-level genome assembly for S. haematobium.</title>
        <authorList>
            <person name="Stroehlein A.J."/>
        </authorList>
    </citation>
    <scope>NUCLEOTIDE SEQUENCE</scope>
</reference>
<comment type="caution">
    <text evidence="4">The sequence shown here is derived from an EMBL/GenBank/DDBJ whole genome shotgun (WGS) entry which is preliminary data.</text>
</comment>
<name>A0A922ISN0_SCHHA</name>
<dbReference type="Pfam" id="PF10157">
    <property type="entry name" value="BORCS6"/>
    <property type="match status" value="1"/>
</dbReference>
<dbReference type="Gene3D" id="2.10.25.10">
    <property type="entry name" value="Laminin"/>
    <property type="match status" value="2"/>
</dbReference>
<comment type="caution">
    <text evidence="1">Lacks conserved residue(s) required for the propagation of feature annotation.</text>
</comment>
<dbReference type="AlphaFoldDB" id="A0A922ISN0"/>
<feature type="disulfide bond" evidence="1">
    <location>
        <begin position="440"/>
        <end position="449"/>
    </location>
</feature>
<dbReference type="EMBL" id="AMPZ03000004">
    <property type="protein sequence ID" value="KAH9585640.1"/>
    <property type="molecule type" value="Genomic_DNA"/>
</dbReference>